<dbReference type="PANTHER" id="PTHR43477">
    <property type="entry name" value="DIHYDROANTICAPSIN 7-DEHYDROGENASE"/>
    <property type="match status" value="1"/>
</dbReference>
<dbReference type="InterPro" id="IPR002347">
    <property type="entry name" value="SDR_fam"/>
</dbReference>
<dbReference type="Pfam" id="PF13561">
    <property type="entry name" value="adh_short_C2"/>
    <property type="match status" value="1"/>
</dbReference>
<dbReference type="GO" id="GO:0016491">
    <property type="term" value="F:oxidoreductase activity"/>
    <property type="evidence" value="ECO:0007669"/>
    <property type="project" value="UniProtKB-KW"/>
</dbReference>
<dbReference type="SUPFAM" id="SSF51735">
    <property type="entry name" value="NAD(P)-binding Rossmann-fold domains"/>
    <property type="match status" value="1"/>
</dbReference>
<dbReference type="Proteomes" id="UP000586095">
    <property type="component" value="Unassembled WGS sequence"/>
</dbReference>
<dbReference type="InterPro" id="IPR036291">
    <property type="entry name" value="NAD(P)-bd_dom_sf"/>
</dbReference>
<evidence type="ECO:0000313" key="5">
    <source>
        <dbReference type="Proteomes" id="UP000586095"/>
    </source>
</evidence>
<dbReference type="SMART" id="SM00822">
    <property type="entry name" value="PKS_KR"/>
    <property type="match status" value="1"/>
</dbReference>
<dbReference type="PROSITE" id="PS00061">
    <property type="entry name" value="ADH_SHORT"/>
    <property type="match status" value="1"/>
</dbReference>
<evidence type="ECO:0000313" key="4">
    <source>
        <dbReference type="EMBL" id="NYD28080.1"/>
    </source>
</evidence>
<evidence type="ECO:0000256" key="2">
    <source>
        <dbReference type="ARBA" id="ARBA00023002"/>
    </source>
</evidence>
<dbReference type="CDD" id="cd05233">
    <property type="entry name" value="SDR_c"/>
    <property type="match status" value="1"/>
</dbReference>
<protein>
    <recommendedName>
        <fullName evidence="3">Ketoreductase domain-containing protein</fullName>
    </recommendedName>
</protein>
<keyword evidence="2" id="KW-0560">Oxidoreductase</keyword>
<dbReference type="RefSeq" id="WP_185987804.1">
    <property type="nucleotide sequence ID" value="NZ_BAAALZ010000001.1"/>
</dbReference>
<sequence length="241" mass="25013">MPGRSTLVFGGTGSIGRAVCRALDATGYGVIIADLPDAIARQEDLPRNWRTVACDVTDRASVEAALEKVCNEVDAVVYASGVNYTGPVATTDWSAYERLQRVNLQGAFHVGAAAERILAPGAYVFLSSVAGLSGEAGGSVYCSTKFGLIGFVESFAAEIAERGARANSVCPGNVDSPLLASLAADVAARERVSTEEILHRFAAESAFNRLITVDEVAAVVSFLISPQSSGVSGQAIIVDGP</sequence>
<dbReference type="InterPro" id="IPR051122">
    <property type="entry name" value="SDR_DHRS6-like"/>
</dbReference>
<dbReference type="InterPro" id="IPR057326">
    <property type="entry name" value="KR_dom"/>
</dbReference>
<dbReference type="PRINTS" id="PR00081">
    <property type="entry name" value="GDHRDH"/>
</dbReference>
<evidence type="ECO:0000259" key="3">
    <source>
        <dbReference type="SMART" id="SM00822"/>
    </source>
</evidence>
<dbReference type="PANTHER" id="PTHR43477:SF1">
    <property type="entry name" value="DIHYDROANTICAPSIN 7-DEHYDROGENASE"/>
    <property type="match status" value="1"/>
</dbReference>
<reference evidence="4 5" key="1">
    <citation type="submission" date="2020-07" db="EMBL/GenBank/DDBJ databases">
        <title>Sequencing the genomes of 1000 actinobacteria strains.</title>
        <authorList>
            <person name="Klenk H.-P."/>
        </authorList>
    </citation>
    <scope>NUCLEOTIDE SEQUENCE [LARGE SCALE GENOMIC DNA]</scope>
    <source>
        <strain evidence="4 5">DSM 17380</strain>
    </source>
</reference>
<proteinExistence type="inferred from homology"/>
<organism evidence="4 5">
    <name type="scientific">Leucobacter aridicollis</name>
    <dbReference type="NCBI Taxonomy" id="283878"/>
    <lineage>
        <taxon>Bacteria</taxon>
        <taxon>Bacillati</taxon>
        <taxon>Actinomycetota</taxon>
        <taxon>Actinomycetes</taxon>
        <taxon>Micrococcales</taxon>
        <taxon>Microbacteriaceae</taxon>
        <taxon>Leucobacter</taxon>
    </lineage>
</organism>
<feature type="domain" description="Ketoreductase" evidence="3">
    <location>
        <begin position="4"/>
        <end position="177"/>
    </location>
</feature>
<keyword evidence="5" id="KW-1185">Reference proteome</keyword>
<comment type="similarity">
    <text evidence="1">Belongs to the short-chain dehydrogenases/reductases (SDR) family.</text>
</comment>
<gene>
    <name evidence="4" type="ORF">BJ960_002883</name>
</gene>
<evidence type="ECO:0000256" key="1">
    <source>
        <dbReference type="ARBA" id="ARBA00006484"/>
    </source>
</evidence>
<dbReference type="InterPro" id="IPR020904">
    <property type="entry name" value="Sc_DH/Rdtase_CS"/>
</dbReference>
<dbReference type="AlphaFoldDB" id="A0A852RGU5"/>
<comment type="caution">
    <text evidence="4">The sequence shown here is derived from an EMBL/GenBank/DDBJ whole genome shotgun (WGS) entry which is preliminary data.</text>
</comment>
<accession>A0A852RGU5</accession>
<name>A0A852RGU5_9MICO</name>
<dbReference type="Gene3D" id="3.40.50.720">
    <property type="entry name" value="NAD(P)-binding Rossmann-like Domain"/>
    <property type="match status" value="1"/>
</dbReference>
<dbReference type="EMBL" id="JACCBD010000001">
    <property type="protein sequence ID" value="NYD28080.1"/>
    <property type="molecule type" value="Genomic_DNA"/>
</dbReference>